<organism evidence="1 2">
    <name type="scientific">Lacticaseibacillus pabuli</name>
    <dbReference type="NCBI Taxonomy" id="3025672"/>
    <lineage>
        <taxon>Bacteria</taxon>
        <taxon>Bacillati</taxon>
        <taxon>Bacillota</taxon>
        <taxon>Bacilli</taxon>
        <taxon>Lactobacillales</taxon>
        <taxon>Lactobacillaceae</taxon>
        <taxon>Lacticaseibacillus</taxon>
    </lineage>
</organism>
<evidence type="ECO:0000313" key="2">
    <source>
        <dbReference type="Proteomes" id="UP001220377"/>
    </source>
</evidence>
<dbReference type="InterPro" id="IPR023164">
    <property type="entry name" value="YqgQ-like_sf"/>
</dbReference>
<dbReference type="Gene3D" id="1.10.287.760">
    <property type="entry name" value="YqgQ-like"/>
    <property type="match status" value="1"/>
</dbReference>
<dbReference type="SUPFAM" id="SSF158379">
    <property type="entry name" value="YqgQ-like"/>
    <property type="match status" value="1"/>
</dbReference>
<accession>A0ABY7WX60</accession>
<reference evidence="1 2" key="1">
    <citation type="submission" date="2023-02" db="EMBL/GenBank/DDBJ databases">
        <title>Genome sequence of Lacticaseibacillus sp. KACC 23028.</title>
        <authorList>
            <person name="Kim S."/>
            <person name="Heo J."/>
            <person name="Kwon S.-W."/>
        </authorList>
    </citation>
    <scope>NUCLEOTIDE SEQUENCE [LARGE SCALE GENOMIC DNA]</scope>
    <source>
        <strain evidence="1 2">KACC 23028</strain>
    </source>
</reference>
<dbReference type="EMBL" id="CP117884">
    <property type="protein sequence ID" value="WDF83586.1"/>
    <property type="molecule type" value="Genomic_DNA"/>
</dbReference>
<proteinExistence type="predicted"/>
<evidence type="ECO:0000313" key="1">
    <source>
        <dbReference type="EMBL" id="WDF83586.1"/>
    </source>
</evidence>
<gene>
    <name evidence="1" type="ORF">PQ472_04950</name>
</gene>
<name>A0ABY7WX60_9LACO</name>
<sequence length="79" mass="9304">MIETYKDILDLLMRFGTYIHLGSRLDDMELAAIELDRVHSAGLVDNKTYARAKIVLNHAHEEELKYPLKLKQRRNYTDE</sequence>
<dbReference type="Proteomes" id="UP001220377">
    <property type="component" value="Chromosome"/>
</dbReference>
<protein>
    <submittedName>
        <fullName evidence="1">DUF910 family protein</fullName>
    </submittedName>
</protein>
<keyword evidence="2" id="KW-1185">Reference proteome</keyword>
<dbReference type="Pfam" id="PF06014">
    <property type="entry name" value="YqgQ-like"/>
    <property type="match status" value="1"/>
</dbReference>
<dbReference type="InterPro" id="IPR009256">
    <property type="entry name" value="YqgQ-like"/>
</dbReference>
<dbReference type="RefSeq" id="WP_274261837.1">
    <property type="nucleotide sequence ID" value="NZ_CP117884.1"/>
</dbReference>